<proteinExistence type="predicted"/>
<name>A0A1Y2IAT5_TRAC3</name>
<reference evidence="1 2" key="1">
    <citation type="journal article" date="2015" name="Biotechnol. Biofuels">
        <title>Enhanced degradation of softwood versus hardwood by the white-rot fungus Pycnoporus coccineus.</title>
        <authorList>
            <person name="Couturier M."/>
            <person name="Navarro D."/>
            <person name="Chevret D."/>
            <person name="Henrissat B."/>
            <person name="Piumi F."/>
            <person name="Ruiz-Duenas F.J."/>
            <person name="Martinez A.T."/>
            <person name="Grigoriev I.V."/>
            <person name="Riley R."/>
            <person name="Lipzen A."/>
            <person name="Berrin J.G."/>
            <person name="Master E.R."/>
            <person name="Rosso M.N."/>
        </authorList>
    </citation>
    <scope>NUCLEOTIDE SEQUENCE [LARGE SCALE GENOMIC DNA]</scope>
    <source>
        <strain evidence="1 2">BRFM310</strain>
    </source>
</reference>
<organism evidence="1 2">
    <name type="scientific">Trametes coccinea (strain BRFM310)</name>
    <name type="common">Pycnoporus coccineus</name>
    <dbReference type="NCBI Taxonomy" id="1353009"/>
    <lineage>
        <taxon>Eukaryota</taxon>
        <taxon>Fungi</taxon>
        <taxon>Dikarya</taxon>
        <taxon>Basidiomycota</taxon>
        <taxon>Agaricomycotina</taxon>
        <taxon>Agaricomycetes</taxon>
        <taxon>Polyporales</taxon>
        <taxon>Polyporaceae</taxon>
        <taxon>Trametes</taxon>
    </lineage>
</organism>
<dbReference type="Proteomes" id="UP000193067">
    <property type="component" value="Unassembled WGS sequence"/>
</dbReference>
<protein>
    <submittedName>
        <fullName evidence="1">Uncharacterized protein</fullName>
    </submittedName>
</protein>
<dbReference type="AlphaFoldDB" id="A0A1Y2IAT5"/>
<sequence length="55" mass="6387">MPELAVPYVPPLVHAIVNLCPKLQYLKIEDLQCEYFDRSKVREPFCHRRTASSQG</sequence>
<dbReference type="EMBL" id="KZ084141">
    <property type="protein sequence ID" value="OSC98206.1"/>
    <property type="molecule type" value="Genomic_DNA"/>
</dbReference>
<gene>
    <name evidence="1" type="ORF">PYCCODRAFT_1439543</name>
</gene>
<feature type="non-terminal residue" evidence="1">
    <location>
        <position position="55"/>
    </location>
</feature>
<keyword evidence="2" id="KW-1185">Reference proteome</keyword>
<dbReference type="OrthoDB" id="2758377at2759"/>
<evidence type="ECO:0000313" key="1">
    <source>
        <dbReference type="EMBL" id="OSC98206.1"/>
    </source>
</evidence>
<accession>A0A1Y2IAT5</accession>
<evidence type="ECO:0000313" key="2">
    <source>
        <dbReference type="Proteomes" id="UP000193067"/>
    </source>
</evidence>